<accession>A0A2N9L7T8</accession>
<evidence type="ECO:0000313" key="3">
    <source>
        <dbReference type="Proteomes" id="UP000239735"/>
    </source>
</evidence>
<gene>
    <name evidence="2" type="ORF">SBA5_220186</name>
</gene>
<dbReference type="EMBL" id="OKRB01000078">
    <property type="protein sequence ID" value="SPE19340.1"/>
    <property type="molecule type" value="Genomic_DNA"/>
</dbReference>
<evidence type="ECO:0008006" key="4">
    <source>
        <dbReference type="Google" id="ProtNLM"/>
    </source>
</evidence>
<reference evidence="3" key="1">
    <citation type="submission" date="2018-02" db="EMBL/GenBank/DDBJ databases">
        <authorList>
            <person name="Hausmann B."/>
        </authorList>
    </citation>
    <scope>NUCLEOTIDE SEQUENCE [LARGE SCALE GENOMIC DNA]</scope>
    <source>
        <strain evidence="3">Peat soil MAG SbA5</strain>
    </source>
</reference>
<proteinExistence type="predicted"/>
<dbReference type="Proteomes" id="UP000239735">
    <property type="component" value="Unassembled WGS sequence"/>
</dbReference>
<protein>
    <recommendedName>
        <fullName evidence="4">Transglutaminase-like domain-containing protein</fullName>
    </recommendedName>
</protein>
<dbReference type="Gene3D" id="3.10.620.30">
    <property type="match status" value="1"/>
</dbReference>
<evidence type="ECO:0000313" key="2">
    <source>
        <dbReference type="EMBL" id="SPE19340.1"/>
    </source>
</evidence>
<evidence type="ECO:0000256" key="1">
    <source>
        <dbReference type="SAM" id="MobiDB-lite"/>
    </source>
</evidence>
<name>A0A2N9L7T8_9BACT</name>
<organism evidence="2 3">
    <name type="scientific">Candidatus Sulfuritelmatomonas gaucii</name>
    <dbReference type="NCBI Taxonomy" id="2043161"/>
    <lineage>
        <taxon>Bacteria</taxon>
        <taxon>Pseudomonadati</taxon>
        <taxon>Acidobacteriota</taxon>
        <taxon>Terriglobia</taxon>
        <taxon>Terriglobales</taxon>
        <taxon>Acidobacteriaceae</taxon>
        <taxon>Candidatus Sulfuritelmatomonas</taxon>
    </lineage>
</organism>
<feature type="region of interest" description="Disordered" evidence="1">
    <location>
        <begin position="1"/>
        <end position="21"/>
    </location>
</feature>
<sequence length="218" mass="25243">MPFKRGVLSKNGPRPTRHETFGMSPQSLRTLRALKTPARIQKFVDALEYQYADTAWSPERVLRERKGHCLEGALLAAAALRVNGYPPLVMDLEAVRDDDHVVAVYRERGFWGGIAKSNFAGLRFRAPIYRTLRELAVSYFEHYYNLRGERTLRAYSRPVNLARLDSQHWMTSEEDVWCVPELLIAARHYPLLPDKVARELPRLDRRSFQAGMHGWVKH</sequence>
<dbReference type="AlphaFoldDB" id="A0A2N9L7T8"/>